<evidence type="ECO:0000313" key="2">
    <source>
        <dbReference type="EMBL" id="MFL9844097.1"/>
    </source>
</evidence>
<keyword evidence="3" id="KW-1185">Reference proteome</keyword>
<dbReference type="InterPro" id="IPR036680">
    <property type="entry name" value="SPOR-like_sf"/>
</dbReference>
<organism evidence="2 3">
    <name type="scientific">Flavobacterium rhizosphaerae</name>
    <dbReference type="NCBI Taxonomy" id="3163298"/>
    <lineage>
        <taxon>Bacteria</taxon>
        <taxon>Pseudomonadati</taxon>
        <taxon>Bacteroidota</taxon>
        <taxon>Flavobacteriia</taxon>
        <taxon>Flavobacteriales</taxon>
        <taxon>Flavobacteriaceae</taxon>
        <taxon>Flavobacterium</taxon>
    </lineage>
</organism>
<protein>
    <submittedName>
        <fullName evidence="2">SPOR domain-containing protein</fullName>
    </submittedName>
</protein>
<comment type="caution">
    <text evidence="2">The sequence shown here is derived from an EMBL/GenBank/DDBJ whole genome shotgun (WGS) entry which is preliminary data.</text>
</comment>
<dbReference type="Proteomes" id="UP001629156">
    <property type="component" value="Unassembled WGS sequence"/>
</dbReference>
<feature type="domain" description="SPOR" evidence="1">
    <location>
        <begin position="234"/>
        <end position="311"/>
    </location>
</feature>
<dbReference type="InterPro" id="IPR040495">
    <property type="entry name" value="HU-CCDC81_bac_1"/>
</dbReference>
<gene>
    <name evidence="2" type="ORF">ABS766_06665</name>
</gene>
<dbReference type="Pfam" id="PF18174">
    <property type="entry name" value="HU-CCDC81_bac_1"/>
    <property type="match status" value="1"/>
</dbReference>
<dbReference type="InterPro" id="IPR007730">
    <property type="entry name" value="SPOR-like_dom"/>
</dbReference>
<name>A0ABW8YXA0_9FLAO</name>
<dbReference type="RefSeq" id="WP_408084351.1">
    <property type="nucleotide sequence ID" value="NZ_JBELPZ010000005.1"/>
</dbReference>
<dbReference type="EMBL" id="JBELPZ010000005">
    <property type="protein sequence ID" value="MFL9844097.1"/>
    <property type="molecule type" value="Genomic_DNA"/>
</dbReference>
<dbReference type="SUPFAM" id="SSF110997">
    <property type="entry name" value="Sporulation related repeat"/>
    <property type="match status" value="1"/>
</dbReference>
<dbReference type="InterPro" id="IPR041268">
    <property type="entry name" value="HU-CCDC81_bac_2"/>
</dbReference>
<dbReference type="Pfam" id="PF05036">
    <property type="entry name" value="SPOR"/>
    <property type="match status" value="1"/>
</dbReference>
<accession>A0ABW8YXA0</accession>
<dbReference type="Gene3D" id="3.30.70.1070">
    <property type="entry name" value="Sporulation related repeat"/>
    <property type="match status" value="1"/>
</dbReference>
<evidence type="ECO:0000259" key="1">
    <source>
        <dbReference type="PROSITE" id="PS51724"/>
    </source>
</evidence>
<reference evidence="2 3" key="1">
    <citation type="submission" date="2024-06" db="EMBL/GenBank/DDBJ databases">
        <authorList>
            <person name="Kaempfer P."/>
            <person name="Viver T."/>
        </authorList>
    </citation>
    <scope>NUCLEOTIDE SEQUENCE [LARGE SCALE GENOMIC DNA]</scope>
    <source>
        <strain evidence="2 3">ST-119</strain>
    </source>
</reference>
<dbReference type="Pfam" id="PF18175">
    <property type="entry name" value="HU-CCDC81_bac_2"/>
    <property type="match status" value="1"/>
</dbReference>
<evidence type="ECO:0000313" key="3">
    <source>
        <dbReference type="Proteomes" id="UP001629156"/>
    </source>
</evidence>
<sequence length="312" mass="34627">MTIEKYISSLLYRYQCVIVPGFGAFLSQAGSARLEPATNTIYPPKKFISFNANLKNNDGLLANHIALQEKISYDAAVQGIAGVVQQWRQRLQNGDSLVFKSLGELYTNAEGTLVFTPDNHTNYLTEAFGLSPVVSPVIKREVYKEQAEVIEEKAPIVFTPARKRSYSYLKYAAVFAVMAGVGATAFVNYRNGEIAAQTLQVEKDVQQGVQQKIAEASFFIDTLPAVTLPLKAELAKPKPYHIVAGAYRSLGNAKYAMNGLKALGYKAEILDKNRFNLYPVIYGSYATSAEANKNLHIIQNKHNREAWLMVEE</sequence>
<dbReference type="PROSITE" id="PS51724">
    <property type="entry name" value="SPOR"/>
    <property type="match status" value="1"/>
</dbReference>
<proteinExistence type="predicted"/>